<dbReference type="AlphaFoldDB" id="K1SRI1"/>
<gene>
    <name evidence="1" type="ORF">LEA_11403</name>
</gene>
<reference evidence="1" key="1">
    <citation type="journal article" date="2013" name="Environ. Microbiol.">
        <title>Microbiota from the distal guts of lean and obese adolescents exhibit partial functional redundancy besides clear differences in community structure.</title>
        <authorList>
            <person name="Ferrer M."/>
            <person name="Ruiz A."/>
            <person name="Lanza F."/>
            <person name="Haange S.B."/>
            <person name="Oberbach A."/>
            <person name="Till H."/>
            <person name="Bargiela R."/>
            <person name="Campoy C."/>
            <person name="Segura M.T."/>
            <person name="Richter M."/>
            <person name="von Bergen M."/>
            <person name="Seifert J."/>
            <person name="Suarez A."/>
        </authorList>
    </citation>
    <scope>NUCLEOTIDE SEQUENCE</scope>
</reference>
<proteinExistence type="predicted"/>
<evidence type="ECO:0000313" key="1">
    <source>
        <dbReference type="EMBL" id="EKC63302.1"/>
    </source>
</evidence>
<organism evidence="1">
    <name type="scientific">human gut metagenome</name>
    <dbReference type="NCBI Taxonomy" id="408170"/>
    <lineage>
        <taxon>unclassified sequences</taxon>
        <taxon>metagenomes</taxon>
        <taxon>organismal metagenomes</taxon>
    </lineage>
</organism>
<sequence length="168" mass="18892">MTNEALIAAIESLTEEIKGTSGQQATELYEKQMARLNETEANTQEQMRRSASAYSNGLWGIGGKKSSNKKIDDAMSGNDWQRISEVVGRTIGEAANFWNLSSEEMAKVAREAPDLYAKIKDYADAGYKDAARYMDDYIAFAEQRKELEQAYYESITQVSFDSVYDSFI</sequence>
<dbReference type="EMBL" id="AJWY01007683">
    <property type="protein sequence ID" value="EKC63302.1"/>
    <property type="molecule type" value="Genomic_DNA"/>
</dbReference>
<feature type="non-terminal residue" evidence="1">
    <location>
        <position position="168"/>
    </location>
</feature>
<comment type="caution">
    <text evidence="1">The sequence shown here is derived from an EMBL/GenBank/DDBJ whole genome shotgun (WGS) entry which is preliminary data.</text>
</comment>
<accession>K1SRI1</accession>
<name>K1SRI1_9ZZZZ</name>
<protein>
    <submittedName>
        <fullName evidence="1">Uncharacterized protein</fullName>
    </submittedName>
</protein>